<feature type="transmembrane region" description="Helical" evidence="3">
    <location>
        <begin position="411"/>
        <end position="431"/>
    </location>
</feature>
<feature type="compositionally biased region" description="Pro residues" evidence="2">
    <location>
        <begin position="13"/>
        <end position="39"/>
    </location>
</feature>
<comment type="caution">
    <text evidence="4">The sequence shown here is derived from an EMBL/GenBank/DDBJ whole genome shotgun (WGS) entry which is preliminary data.</text>
</comment>
<keyword evidence="3" id="KW-0472">Membrane</keyword>
<dbReference type="AlphaFoldDB" id="A0A3R7QBH4"/>
<reference evidence="4 5" key="1">
    <citation type="submission" date="2018-04" db="EMBL/GenBank/DDBJ databases">
        <authorList>
            <person name="Zhang X."/>
            <person name="Yuan J."/>
            <person name="Li F."/>
            <person name="Xiang J."/>
        </authorList>
    </citation>
    <scope>NUCLEOTIDE SEQUENCE [LARGE SCALE GENOMIC DNA]</scope>
    <source>
        <tissue evidence="4">Muscle</tissue>
    </source>
</reference>
<evidence type="ECO:0000313" key="5">
    <source>
        <dbReference type="Proteomes" id="UP000283509"/>
    </source>
</evidence>
<dbReference type="EMBL" id="QCYY01003633">
    <property type="protein sequence ID" value="ROT62548.1"/>
    <property type="molecule type" value="Genomic_DNA"/>
</dbReference>
<evidence type="ECO:0000313" key="4">
    <source>
        <dbReference type="EMBL" id="ROT62548.1"/>
    </source>
</evidence>
<keyword evidence="1" id="KW-0945">Host-virus interaction</keyword>
<feature type="transmembrane region" description="Helical" evidence="3">
    <location>
        <begin position="383"/>
        <end position="404"/>
    </location>
</feature>
<feature type="transmembrane region" description="Helical" evidence="3">
    <location>
        <begin position="341"/>
        <end position="363"/>
    </location>
</feature>
<feature type="compositionally biased region" description="Pro residues" evidence="2">
    <location>
        <begin position="49"/>
        <end position="58"/>
    </location>
</feature>
<accession>A0A3R7QBH4</accession>
<name>A0A3R7QBH4_PENVA</name>
<feature type="transmembrane region" description="Helical" evidence="3">
    <location>
        <begin position="307"/>
        <end position="329"/>
    </location>
</feature>
<dbReference type="PANTHER" id="PTHR13037:SF24">
    <property type="entry name" value="POLYCOMB PROTEIN PCL-RELATED"/>
    <property type="match status" value="1"/>
</dbReference>
<feature type="compositionally biased region" description="Polar residues" evidence="2">
    <location>
        <begin position="59"/>
        <end position="71"/>
    </location>
</feature>
<evidence type="ECO:0000256" key="3">
    <source>
        <dbReference type="SAM" id="Phobius"/>
    </source>
</evidence>
<reference evidence="4 5" key="2">
    <citation type="submission" date="2019-01" db="EMBL/GenBank/DDBJ databases">
        <title>The decoding of complex shrimp genome reveals the adaptation for benthos swimmer, frequently molting mechanism and breeding impact on genome.</title>
        <authorList>
            <person name="Sun Y."/>
            <person name="Gao Y."/>
            <person name="Yu Y."/>
        </authorList>
    </citation>
    <scope>NUCLEOTIDE SEQUENCE [LARGE SCALE GENOMIC DNA]</scope>
    <source>
        <tissue evidence="4">Muscle</tissue>
    </source>
</reference>
<keyword evidence="5" id="KW-1185">Reference proteome</keyword>
<protein>
    <submittedName>
        <fullName evidence="4">Uncharacterized protein</fullName>
    </submittedName>
</protein>
<keyword evidence="3" id="KW-1133">Transmembrane helix</keyword>
<dbReference type="PANTHER" id="PTHR13037">
    <property type="entry name" value="FORMIN"/>
    <property type="match status" value="1"/>
</dbReference>
<evidence type="ECO:0000256" key="2">
    <source>
        <dbReference type="SAM" id="MobiDB-lite"/>
    </source>
</evidence>
<dbReference type="Proteomes" id="UP000283509">
    <property type="component" value="Unassembled WGS sequence"/>
</dbReference>
<gene>
    <name evidence="4" type="ORF">C7M84_019593</name>
</gene>
<evidence type="ECO:0000256" key="1">
    <source>
        <dbReference type="ARBA" id="ARBA00022581"/>
    </source>
</evidence>
<feature type="region of interest" description="Disordered" evidence="2">
    <location>
        <begin position="1"/>
        <end position="118"/>
    </location>
</feature>
<organism evidence="4 5">
    <name type="scientific">Penaeus vannamei</name>
    <name type="common">Whiteleg shrimp</name>
    <name type="synonym">Litopenaeus vannamei</name>
    <dbReference type="NCBI Taxonomy" id="6689"/>
    <lineage>
        <taxon>Eukaryota</taxon>
        <taxon>Metazoa</taxon>
        <taxon>Ecdysozoa</taxon>
        <taxon>Arthropoda</taxon>
        <taxon>Crustacea</taxon>
        <taxon>Multicrustacea</taxon>
        <taxon>Malacostraca</taxon>
        <taxon>Eumalacostraca</taxon>
        <taxon>Eucarida</taxon>
        <taxon>Decapoda</taxon>
        <taxon>Dendrobranchiata</taxon>
        <taxon>Penaeoidea</taxon>
        <taxon>Penaeidae</taxon>
        <taxon>Penaeus</taxon>
    </lineage>
</organism>
<proteinExistence type="predicted"/>
<keyword evidence="3" id="KW-0812">Transmembrane</keyword>
<feature type="compositionally biased region" description="Basic residues" evidence="2">
    <location>
        <begin position="74"/>
        <end position="103"/>
    </location>
</feature>
<sequence length="530" mass="60991">MAIWGKLASKVTPPRPHAPTAPTSPRPHAPRPTPLPHARTPPRPHFPHARTPPRPPAPQSHQYGTSSTPTSHCERRRVRVSPRNALKRIQPRTTRRRHLRHHGSLREQLPSPPDPLRRGEHSCCRISLSNCRRDPSIPRRVLEGRQLPVLRVHLASFVRHDLIKPENEFSPPLFYLLRFCPSFPSSSLNYTFFFLSFACSRFHRLPVHLVIHLFFLPYSYFYSSPSVLLILLLSPPFFLLSPLLPDSIFHIFLPPFPPFSSFTTPSSFLSCFPLPPFFLLFPFLSYFPLFHFLSSFSFPPFSSYLSLFPLFSCLLSPFLSYFPTFSLFFPSPFPHFLPSPIFLLSPLFSSSVSLILFSFFPPFPPFHFLSFFPSSPHILPSPYLPSFPPIFPLFSFPLLSTFFFPFSFPSFSSFLLSPLFTSNFSLILFSYHIHLLSFFPSPSPHFLPSSYLPSFPLLSTFFLFYLLLPLMFFLPPIFLLSPLFSSNVSLILFSLSSLFSPPSTIMLHQLYDTPAINSRIYLSRDRQSRL</sequence>